<evidence type="ECO:0000313" key="2">
    <source>
        <dbReference type="Proteomes" id="UP000298073"/>
    </source>
</evidence>
<comment type="caution">
    <text evidence="1">The sequence shown here is derived from an EMBL/GenBank/DDBJ whole genome shotgun (WGS) entry which is preliminary data.</text>
</comment>
<organism evidence="1 2">
    <name type="scientific">Bacteroides acidifaciens</name>
    <dbReference type="NCBI Taxonomy" id="85831"/>
    <lineage>
        <taxon>Bacteria</taxon>
        <taxon>Pseudomonadati</taxon>
        <taxon>Bacteroidota</taxon>
        <taxon>Bacteroidia</taxon>
        <taxon>Bacteroidales</taxon>
        <taxon>Bacteroidaceae</taxon>
        <taxon>Bacteroides</taxon>
    </lineage>
</organism>
<protein>
    <submittedName>
        <fullName evidence="1">Uncharacterized protein</fullName>
    </submittedName>
</protein>
<dbReference type="AlphaFoldDB" id="A0A8H0HRZ0"/>
<accession>A0A8H0HRZ0</accession>
<dbReference type="Proteomes" id="UP000298073">
    <property type="component" value="Unassembled WGS sequence"/>
</dbReference>
<evidence type="ECO:0000313" key="1">
    <source>
        <dbReference type="EMBL" id="TFU47926.1"/>
    </source>
</evidence>
<name>A0A8H0HRZ0_9BACE</name>
<proteinExistence type="predicted"/>
<reference evidence="1 2" key="1">
    <citation type="submission" date="2019-03" db="EMBL/GenBank/DDBJ databases">
        <title>Diversity of the mouse oral microbiome.</title>
        <authorList>
            <person name="Joseph S."/>
            <person name="Aduse-Opoku J."/>
            <person name="Curtis M."/>
            <person name="Wade W."/>
            <person name="Hashim A."/>
        </authorList>
    </citation>
    <scope>NUCLEOTIDE SEQUENCE [LARGE SCALE GENOMIC DNA]</scope>
    <source>
        <strain evidence="1 2">P2318</strain>
    </source>
</reference>
<dbReference type="EMBL" id="SPPV01000031">
    <property type="protein sequence ID" value="TFU47926.1"/>
    <property type="molecule type" value="Genomic_DNA"/>
</dbReference>
<gene>
    <name evidence="1" type="ORF">E4T97_14005</name>
</gene>
<sequence>MPLYPLPVGHPPFSILPIIAYPVHSCRRRLVFQTQIWTAALDSVALKCISCKILPFCERVIFRKKRRK</sequence>